<dbReference type="Gene3D" id="1.20.140.10">
    <property type="entry name" value="Butyryl-CoA Dehydrogenase, subunit A, domain 3"/>
    <property type="match status" value="1"/>
</dbReference>
<keyword evidence="3" id="KW-0560">Oxidoreductase</keyword>
<keyword evidence="6" id="KW-1185">Reference proteome</keyword>
<name>A0A511DF22_9PSEU</name>
<dbReference type="GO" id="GO:0003995">
    <property type="term" value="F:acyl-CoA dehydrogenase activity"/>
    <property type="evidence" value="ECO:0007669"/>
    <property type="project" value="TreeGrafter"/>
</dbReference>
<feature type="domain" description="Acyl-CoA dehydrogenase/oxidase C-terminal" evidence="4">
    <location>
        <begin position="221"/>
        <end position="334"/>
    </location>
</feature>
<evidence type="ECO:0000313" key="6">
    <source>
        <dbReference type="Proteomes" id="UP000321685"/>
    </source>
</evidence>
<dbReference type="InterPro" id="IPR009075">
    <property type="entry name" value="AcylCo_DH/oxidase_C"/>
</dbReference>
<keyword evidence="2" id="KW-0274">FAD</keyword>
<dbReference type="AlphaFoldDB" id="A0A511DF22"/>
<accession>A0A511DF22</accession>
<dbReference type="EMBL" id="BJVJ01000016">
    <property type="protein sequence ID" value="GEL23137.1"/>
    <property type="molecule type" value="Genomic_DNA"/>
</dbReference>
<gene>
    <name evidence="5" type="ORF">PSU4_20910</name>
</gene>
<organism evidence="5 6">
    <name type="scientific">Pseudonocardia sulfidoxydans NBRC 16205</name>
    <dbReference type="NCBI Taxonomy" id="1223511"/>
    <lineage>
        <taxon>Bacteria</taxon>
        <taxon>Bacillati</taxon>
        <taxon>Actinomycetota</taxon>
        <taxon>Actinomycetes</taxon>
        <taxon>Pseudonocardiales</taxon>
        <taxon>Pseudonocardiaceae</taxon>
        <taxon>Pseudonocardia</taxon>
    </lineage>
</organism>
<evidence type="ECO:0000256" key="2">
    <source>
        <dbReference type="ARBA" id="ARBA00022827"/>
    </source>
</evidence>
<evidence type="ECO:0000256" key="1">
    <source>
        <dbReference type="ARBA" id="ARBA00022630"/>
    </source>
</evidence>
<dbReference type="SUPFAM" id="SSF47203">
    <property type="entry name" value="Acyl-CoA dehydrogenase C-terminal domain-like"/>
    <property type="match status" value="1"/>
</dbReference>
<keyword evidence="1" id="KW-0285">Flavoprotein</keyword>
<reference evidence="5 6" key="1">
    <citation type="submission" date="2019-07" db="EMBL/GenBank/DDBJ databases">
        <title>Whole genome shotgun sequence of Pseudonocardia sulfidoxydans NBRC 16205.</title>
        <authorList>
            <person name="Hosoyama A."/>
            <person name="Uohara A."/>
            <person name="Ohji S."/>
            <person name="Ichikawa N."/>
        </authorList>
    </citation>
    <scope>NUCLEOTIDE SEQUENCE [LARGE SCALE GENOMIC DNA]</scope>
    <source>
        <strain evidence="5 6">NBRC 16205</strain>
    </source>
</reference>
<dbReference type="Proteomes" id="UP000321685">
    <property type="component" value="Unassembled WGS sequence"/>
</dbReference>
<evidence type="ECO:0000256" key="3">
    <source>
        <dbReference type="ARBA" id="ARBA00023002"/>
    </source>
</evidence>
<sequence>MDFGLSTDRADLVDWARGLAARAGGLDHVRGLRTDPAPAATSYRALGAAGLLGLGLGSGDQLDRALACEQLGAELLWTPQFDSAICTGELLAATEGGDVPAGLPDGSWIVAAPLHALAHPVELPPADTAGPDVVVRSPWLPIATHVAVAVWLPPDRHEGDLAVVLVPRAEWTARPAGSYVDHLPVHETRLPAATLLDRGRVIDHGDVAAALDVATSRTLTAVAAFAVGAARRALETAARYATDRVQFGRPIGSFQAQQHKLADALLHVRQAEQLVRAAAVRTDPAAHRLASAAAARLALKALRQAAYTASIVHGGYGLTLEFDVHLYFVYAQILDGCYGRLASQRLAEESRREAS</sequence>
<dbReference type="RefSeq" id="WP_186816863.1">
    <property type="nucleotide sequence ID" value="NZ_BJVJ01000016.1"/>
</dbReference>
<dbReference type="InterPro" id="IPR036250">
    <property type="entry name" value="AcylCo_DH-like_C"/>
</dbReference>
<dbReference type="PANTHER" id="PTHR43884">
    <property type="entry name" value="ACYL-COA DEHYDROGENASE"/>
    <property type="match status" value="1"/>
</dbReference>
<proteinExistence type="predicted"/>
<evidence type="ECO:0000313" key="5">
    <source>
        <dbReference type="EMBL" id="GEL23137.1"/>
    </source>
</evidence>
<evidence type="ECO:0000259" key="4">
    <source>
        <dbReference type="Pfam" id="PF00441"/>
    </source>
</evidence>
<protein>
    <submittedName>
        <fullName evidence="5">Acyl-CoA dehydrogenase</fullName>
    </submittedName>
</protein>
<dbReference type="PANTHER" id="PTHR43884:SF20">
    <property type="entry name" value="ACYL-COA DEHYDROGENASE FADE28"/>
    <property type="match status" value="1"/>
</dbReference>
<comment type="caution">
    <text evidence="5">The sequence shown here is derived from an EMBL/GenBank/DDBJ whole genome shotgun (WGS) entry which is preliminary data.</text>
</comment>
<dbReference type="Pfam" id="PF00441">
    <property type="entry name" value="Acyl-CoA_dh_1"/>
    <property type="match status" value="1"/>
</dbReference>